<evidence type="ECO:0000313" key="5">
    <source>
        <dbReference type="EMBL" id="NRS91180.1"/>
    </source>
</evidence>
<dbReference type="GO" id="GO:0003700">
    <property type="term" value="F:DNA-binding transcription factor activity"/>
    <property type="evidence" value="ECO:0007669"/>
    <property type="project" value="InterPro"/>
</dbReference>
<evidence type="ECO:0000256" key="2">
    <source>
        <dbReference type="ARBA" id="ARBA00023125"/>
    </source>
</evidence>
<comment type="caution">
    <text evidence="5">The sequence shown here is derived from an EMBL/GenBank/DDBJ whole genome shotgun (WGS) entry which is preliminary data.</text>
</comment>
<organism evidence="5 6">
    <name type="scientific">Frigoriflavimonas asaccharolytica</name>
    <dbReference type="NCBI Taxonomy" id="2735899"/>
    <lineage>
        <taxon>Bacteria</taxon>
        <taxon>Pseudomonadati</taxon>
        <taxon>Bacteroidota</taxon>
        <taxon>Flavobacteriia</taxon>
        <taxon>Flavobacteriales</taxon>
        <taxon>Weeksellaceae</taxon>
        <taxon>Frigoriflavimonas</taxon>
    </lineage>
</organism>
<keyword evidence="6" id="KW-1185">Reference proteome</keyword>
<dbReference type="SMART" id="SM00342">
    <property type="entry name" value="HTH_ARAC"/>
    <property type="match status" value="1"/>
</dbReference>
<evidence type="ECO:0000313" key="6">
    <source>
        <dbReference type="Proteomes" id="UP000610746"/>
    </source>
</evidence>
<evidence type="ECO:0000259" key="4">
    <source>
        <dbReference type="PROSITE" id="PS01124"/>
    </source>
</evidence>
<proteinExistence type="predicted"/>
<dbReference type="Proteomes" id="UP000610746">
    <property type="component" value="Unassembled WGS sequence"/>
</dbReference>
<keyword evidence="3" id="KW-0804">Transcription</keyword>
<sequence>MKSKVNLLNEISLTSTNRLNNIVENKTTFQLKNCEFSIYETHQTAKNVKLHFNDLAFTSMLRGKKVMKLENKTNYFDYLPSESLLISPGETMIIDFPEADKTPSQCLSLSLSSDYINNSLDFINHNTPKIDDSSQIWGISSNEYFLLNDQSLTSATNNIMRIAMDNSAHKDIMADFAIKELIIRLMQTQARKILERESSTNQTRMGYIISYIKKNIHQKISIKSIAKQSYVSESNIFKIFKQEIGISPNEFIIKERLKKAKELLLEHQTIKEVTYQTGFSDTNYFTRVFHQHEGITPKNFQIQSKIL</sequence>
<reference evidence="5" key="1">
    <citation type="submission" date="2020-05" db="EMBL/GenBank/DDBJ databases">
        <title>Genomic Encyclopedia of Type Strains, Phase IV (KMG-V): Genome sequencing to study the core and pangenomes of soil and plant-associated prokaryotes.</title>
        <authorList>
            <person name="Whitman W."/>
        </authorList>
    </citation>
    <scope>NUCLEOTIDE SEQUENCE</scope>
    <source>
        <strain evidence="5">16F</strain>
    </source>
</reference>
<dbReference type="InterPro" id="IPR009057">
    <property type="entry name" value="Homeodomain-like_sf"/>
</dbReference>
<dbReference type="Pfam" id="PF12833">
    <property type="entry name" value="HTH_18"/>
    <property type="match status" value="1"/>
</dbReference>
<dbReference type="PANTHER" id="PTHR43280:SF2">
    <property type="entry name" value="HTH-TYPE TRANSCRIPTIONAL REGULATOR EXSA"/>
    <property type="match status" value="1"/>
</dbReference>
<dbReference type="RefSeq" id="WP_173777808.1">
    <property type="nucleotide sequence ID" value="NZ_JABSNO010000001.1"/>
</dbReference>
<dbReference type="GO" id="GO:0043565">
    <property type="term" value="F:sequence-specific DNA binding"/>
    <property type="evidence" value="ECO:0007669"/>
    <property type="project" value="InterPro"/>
</dbReference>
<dbReference type="EMBL" id="JABSNO010000001">
    <property type="protein sequence ID" value="NRS91180.1"/>
    <property type="molecule type" value="Genomic_DNA"/>
</dbReference>
<dbReference type="PROSITE" id="PS01124">
    <property type="entry name" value="HTH_ARAC_FAMILY_2"/>
    <property type="match status" value="1"/>
</dbReference>
<name>A0A8J8G8D6_9FLAO</name>
<dbReference type="InterPro" id="IPR009594">
    <property type="entry name" value="Tscrpt_reg_HTH_AraC_N"/>
</dbReference>
<evidence type="ECO:0000256" key="1">
    <source>
        <dbReference type="ARBA" id="ARBA00023015"/>
    </source>
</evidence>
<dbReference type="InterPro" id="IPR020449">
    <property type="entry name" value="Tscrpt_reg_AraC-type_HTH"/>
</dbReference>
<protein>
    <submittedName>
        <fullName evidence="5">AraC-like DNA-binding protein</fullName>
    </submittedName>
</protein>
<dbReference type="Gene3D" id="1.10.10.60">
    <property type="entry name" value="Homeodomain-like"/>
    <property type="match status" value="2"/>
</dbReference>
<dbReference type="PANTHER" id="PTHR43280">
    <property type="entry name" value="ARAC-FAMILY TRANSCRIPTIONAL REGULATOR"/>
    <property type="match status" value="1"/>
</dbReference>
<gene>
    <name evidence="5" type="ORF">HNQ03_000245</name>
</gene>
<evidence type="ECO:0000256" key="3">
    <source>
        <dbReference type="ARBA" id="ARBA00023163"/>
    </source>
</evidence>
<dbReference type="AlphaFoldDB" id="A0A8J8G8D6"/>
<keyword evidence="2 5" id="KW-0238">DNA-binding</keyword>
<keyword evidence="1" id="KW-0805">Transcription regulation</keyword>
<dbReference type="PRINTS" id="PR00032">
    <property type="entry name" value="HTHARAC"/>
</dbReference>
<dbReference type="Pfam" id="PF06719">
    <property type="entry name" value="AraC_N"/>
    <property type="match status" value="1"/>
</dbReference>
<feature type="domain" description="HTH araC/xylS-type" evidence="4">
    <location>
        <begin position="206"/>
        <end position="303"/>
    </location>
</feature>
<accession>A0A8J8G8D6</accession>
<dbReference type="SUPFAM" id="SSF46689">
    <property type="entry name" value="Homeodomain-like"/>
    <property type="match status" value="2"/>
</dbReference>
<dbReference type="InterPro" id="IPR018060">
    <property type="entry name" value="HTH_AraC"/>
</dbReference>